<dbReference type="Proteomes" id="UP001303373">
    <property type="component" value="Chromosome 4"/>
</dbReference>
<keyword evidence="15" id="KW-1185">Reference proteome</keyword>
<dbReference type="GO" id="GO:0004376">
    <property type="term" value="F:GPI mannosyltransferase activity"/>
    <property type="evidence" value="ECO:0007669"/>
    <property type="project" value="InterPro"/>
</dbReference>
<evidence type="ECO:0000256" key="6">
    <source>
        <dbReference type="ARBA" id="ARBA00022676"/>
    </source>
</evidence>
<comment type="subcellular location">
    <subcellularLocation>
        <location evidence="1 12">Endoplasmic reticulum membrane</location>
        <topology evidence="1 12">Multi-pass membrane protein</topology>
    </subcellularLocation>
</comment>
<dbReference type="GO" id="GO:0000009">
    <property type="term" value="F:alpha-1,6-mannosyltransferase activity"/>
    <property type="evidence" value="ECO:0007669"/>
    <property type="project" value="InterPro"/>
</dbReference>
<dbReference type="GO" id="GO:0031501">
    <property type="term" value="C:mannosyltransferase complex"/>
    <property type="evidence" value="ECO:0007669"/>
    <property type="project" value="TreeGrafter"/>
</dbReference>
<dbReference type="PANTHER" id="PTHR12468:SF2">
    <property type="entry name" value="GPI MANNOSYLTRANSFERASE 2"/>
    <property type="match status" value="1"/>
</dbReference>
<organism evidence="14 15">
    <name type="scientific">Acrodontium crateriforme</name>
    <dbReference type="NCBI Taxonomy" id="150365"/>
    <lineage>
        <taxon>Eukaryota</taxon>
        <taxon>Fungi</taxon>
        <taxon>Dikarya</taxon>
        <taxon>Ascomycota</taxon>
        <taxon>Pezizomycotina</taxon>
        <taxon>Dothideomycetes</taxon>
        <taxon>Dothideomycetidae</taxon>
        <taxon>Mycosphaerellales</taxon>
        <taxon>Teratosphaeriaceae</taxon>
        <taxon>Acrodontium</taxon>
    </lineage>
</organism>
<keyword evidence="10 12" id="KW-1133">Transmembrane helix</keyword>
<feature type="transmembrane region" description="Helical" evidence="12">
    <location>
        <begin position="208"/>
        <end position="228"/>
    </location>
</feature>
<dbReference type="InterPro" id="IPR007315">
    <property type="entry name" value="PIG-V/Gpi18"/>
</dbReference>
<dbReference type="EC" id="2.4.1.-" evidence="12"/>
<feature type="compositionally biased region" description="Low complexity" evidence="13">
    <location>
        <begin position="1"/>
        <end position="19"/>
    </location>
</feature>
<evidence type="ECO:0000313" key="14">
    <source>
        <dbReference type="EMBL" id="WPH00356.1"/>
    </source>
</evidence>
<keyword evidence="8 12" id="KW-0812">Transmembrane</keyword>
<comment type="pathway">
    <text evidence="2 12">Glycolipid biosynthesis; glycosylphosphatidylinositol-anchor biosynthesis.</text>
</comment>
<evidence type="ECO:0000256" key="8">
    <source>
        <dbReference type="ARBA" id="ARBA00022692"/>
    </source>
</evidence>
<dbReference type="GO" id="GO:0005789">
    <property type="term" value="C:endoplasmic reticulum membrane"/>
    <property type="evidence" value="ECO:0007669"/>
    <property type="project" value="UniProtKB-SubCell"/>
</dbReference>
<evidence type="ECO:0000256" key="3">
    <source>
        <dbReference type="ARBA" id="ARBA00008698"/>
    </source>
</evidence>
<comment type="similarity">
    <text evidence="3 12">Belongs to the PIGV family.</text>
</comment>
<feature type="compositionally biased region" description="Basic and acidic residues" evidence="13">
    <location>
        <begin position="20"/>
        <end position="29"/>
    </location>
</feature>
<evidence type="ECO:0000256" key="7">
    <source>
        <dbReference type="ARBA" id="ARBA00022679"/>
    </source>
</evidence>
<evidence type="ECO:0000256" key="10">
    <source>
        <dbReference type="ARBA" id="ARBA00022989"/>
    </source>
</evidence>
<dbReference type="AlphaFoldDB" id="A0AAQ3M5Q2"/>
<proteinExistence type="inferred from homology"/>
<evidence type="ECO:0000256" key="4">
    <source>
        <dbReference type="ARBA" id="ARBA00013795"/>
    </source>
</evidence>
<keyword evidence="7 12" id="KW-0808">Transferase</keyword>
<feature type="transmembrane region" description="Helical" evidence="12">
    <location>
        <begin position="147"/>
        <end position="171"/>
    </location>
</feature>
<comment type="function">
    <text evidence="12">Mannosyltransferase involved in glycosylphosphatidylinositol-anchor biosynthesis.</text>
</comment>
<feature type="transmembrane region" description="Helical" evidence="12">
    <location>
        <begin position="479"/>
        <end position="498"/>
    </location>
</feature>
<protein>
    <recommendedName>
        <fullName evidence="4 12">GPI mannosyltransferase 2</fullName>
        <ecNumber evidence="12">2.4.1.-</ecNumber>
    </recommendedName>
</protein>
<evidence type="ECO:0000313" key="15">
    <source>
        <dbReference type="Proteomes" id="UP001303373"/>
    </source>
</evidence>
<keyword evidence="5 12" id="KW-0337">GPI-anchor biosynthesis</keyword>
<name>A0AAQ3M5Q2_9PEZI</name>
<keyword evidence="6 12" id="KW-0328">Glycosyltransferase</keyword>
<evidence type="ECO:0000256" key="9">
    <source>
        <dbReference type="ARBA" id="ARBA00022824"/>
    </source>
</evidence>
<evidence type="ECO:0000256" key="12">
    <source>
        <dbReference type="RuleBase" id="RU363112"/>
    </source>
</evidence>
<accession>A0AAQ3M5Q2</accession>
<dbReference type="GO" id="GO:0006506">
    <property type="term" value="P:GPI anchor biosynthetic process"/>
    <property type="evidence" value="ECO:0007669"/>
    <property type="project" value="UniProtKB-KW"/>
</dbReference>
<evidence type="ECO:0000256" key="5">
    <source>
        <dbReference type="ARBA" id="ARBA00022502"/>
    </source>
</evidence>
<evidence type="ECO:0000256" key="1">
    <source>
        <dbReference type="ARBA" id="ARBA00004477"/>
    </source>
</evidence>
<evidence type="ECO:0000256" key="13">
    <source>
        <dbReference type="SAM" id="MobiDB-lite"/>
    </source>
</evidence>
<evidence type="ECO:0000256" key="11">
    <source>
        <dbReference type="ARBA" id="ARBA00023136"/>
    </source>
</evidence>
<dbReference type="PANTHER" id="PTHR12468">
    <property type="entry name" value="GPI MANNOSYLTRANSFERASE 2"/>
    <property type="match status" value="1"/>
</dbReference>
<feature type="region of interest" description="Disordered" evidence="13">
    <location>
        <begin position="1"/>
        <end position="29"/>
    </location>
</feature>
<gene>
    <name evidence="14" type="ORF">R9X50_00318300</name>
</gene>
<dbReference type="Pfam" id="PF04188">
    <property type="entry name" value="Mannosyl_trans2"/>
    <property type="match status" value="1"/>
</dbReference>
<sequence>MQPTQPSISPPSRLSSFPRPKLESPVHDAMERGQLPRARLVALFTAWKAILLLVACASPGPGYDTSTHILFTSPQSPPDSTSWLARSITHATLRLTRWDGIYFSTASARGHVHEQEWAFSWLFARLTSATAESVLSPTSVPSIARHALASIILSTINHLLAVLVLYSLIYALVPASPSRKQQVAFTTAILHIISPAGIFLSASSTESTFALCNFAGIWAYVLATKIRLNASEASLTKECLFTIVAGVAFAVATAIRSNGILSGILFAYDALRHLSKLPQTLSHRIDFLRLLSTVIAGVILALGFAGPQLIAYGRFCTGTSDPRPWCTAIPPSIYSFVQSHYWNVGFLKYWTPGNIPLFLLAAPMATLMSLSAYTALTSAPKIAALAMDADSETMKTKQRNTALRQAHEKSVFASILPLIAVLELILVGLAVTSFHVQIINRISSGYPVWYLILAMAIVEQREKWDVKQKTLWFVQRPELLIRTMIGYAIVQAGLYASFLPPA</sequence>
<feature type="transmembrane region" description="Helical" evidence="12">
    <location>
        <begin position="411"/>
        <end position="432"/>
    </location>
</feature>
<reference evidence="14 15" key="1">
    <citation type="submission" date="2023-11" db="EMBL/GenBank/DDBJ databases">
        <title>An acidophilic fungus is an integral part of prey digestion in a carnivorous sundew plant.</title>
        <authorList>
            <person name="Tsai I.J."/>
        </authorList>
    </citation>
    <scope>NUCLEOTIDE SEQUENCE [LARGE SCALE GENOMIC DNA]</scope>
    <source>
        <strain evidence="14">169a</strain>
    </source>
</reference>
<keyword evidence="9 12" id="KW-0256">Endoplasmic reticulum</keyword>
<feature type="transmembrane region" description="Helical" evidence="12">
    <location>
        <begin position="183"/>
        <end position="202"/>
    </location>
</feature>
<keyword evidence="11 12" id="KW-0472">Membrane</keyword>
<dbReference type="EMBL" id="CP138583">
    <property type="protein sequence ID" value="WPH00356.1"/>
    <property type="molecule type" value="Genomic_DNA"/>
</dbReference>
<feature type="transmembrane region" description="Helical" evidence="12">
    <location>
        <begin position="287"/>
        <end position="305"/>
    </location>
</feature>
<evidence type="ECO:0000256" key="2">
    <source>
        <dbReference type="ARBA" id="ARBA00004687"/>
    </source>
</evidence>
<feature type="transmembrane region" description="Helical" evidence="12">
    <location>
        <begin position="240"/>
        <end position="267"/>
    </location>
</feature>
<feature type="transmembrane region" description="Helical" evidence="12">
    <location>
        <begin position="438"/>
        <end position="458"/>
    </location>
</feature>